<dbReference type="InterPro" id="IPR013955">
    <property type="entry name" value="Rep_factor-A_C"/>
</dbReference>
<evidence type="ECO:0000259" key="6">
    <source>
        <dbReference type="Pfam" id="PF02721"/>
    </source>
</evidence>
<gene>
    <name evidence="8" type="ORF">RGQ29_031662</name>
</gene>
<evidence type="ECO:0000256" key="2">
    <source>
        <dbReference type="ARBA" id="ARBA00022723"/>
    </source>
</evidence>
<evidence type="ECO:0000313" key="9">
    <source>
        <dbReference type="Proteomes" id="UP001324115"/>
    </source>
</evidence>
<dbReference type="GO" id="GO:0003677">
    <property type="term" value="F:DNA binding"/>
    <property type="evidence" value="ECO:0007669"/>
    <property type="project" value="UniProtKB-KW"/>
</dbReference>
<proteinExistence type="inferred from homology"/>
<evidence type="ECO:0000256" key="1">
    <source>
        <dbReference type="ARBA" id="ARBA00005690"/>
    </source>
</evidence>
<comment type="caution">
    <text evidence="8">The sequence shown here is derived from an EMBL/GenBank/DDBJ whole genome shotgun (WGS) entry which is preliminary data.</text>
</comment>
<evidence type="ECO:0000256" key="4">
    <source>
        <dbReference type="ARBA" id="ARBA00022833"/>
    </source>
</evidence>
<comment type="similarity">
    <text evidence="1">Belongs to the replication factor A protein 1 family.</text>
</comment>
<dbReference type="PANTHER" id="PTHR47165">
    <property type="entry name" value="OS03G0429900 PROTEIN"/>
    <property type="match status" value="1"/>
</dbReference>
<protein>
    <recommendedName>
        <fullName evidence="10">Replication factor A C-terminal domain-containing protein</fullName>
    </recommendedName>
</protein>
<dbReference type="AlphaFoldDB" id="A0AAN7EM79"/>
<name>A0AAN7EM79_QUERU</name>
<evidence type="ECO:0008006" key="10">
    <source>
        <dbReference type="Google" id="ProtNLM"/>
    </source>
</evidence>
<evidence type="ECO:0000313" key="8">
    <source>
        <dbReference type="EMBL" id="KAK4573800.1"/>
    </source>
</evidence>
<reference evidence="8 9" key="1">
    <citation type="journal article" date="2023" name="G3 (Bethesda)">
        <title>A haplotype-resolved chromosome-scale genome for Quercus rubra L. provides insights into the genetics of adaptive traits for red oak species.</title>
        <authorList>
            <person name="Kapoor B."/>
            <person name="Jenkins J."/>
            <person name="Schmutz J."/>
            <person name="Zhebentyayeva T."/>
            <person name="Kuelheim C."/>
            <person name="Coggeshall M."/>
            <person name="Heim C."/>
            <person name="Lasky J.R."/>
            <person name="Leites L."/>
            <person name="Islam-Faridi N."/>
            <person name="Romero-Severson J."/>
            <person name="DeLeo V.L."/>
            <person name="Lucas S.M."/>
            <person name="Lazic D."/>
            <person name="Gailing O."/>
            <person name="Carlson J."/>
            <person name="Staton M."/>
        </authorList>
    </citation>
    <scope>NUCLEOTIDE SEQUENCE [LARGE SCALE GENOMIC DNA]</scope>
    <source>
        <strain evidence="8">Pseudo-F2</strain>
    </source>
</reference>
<dbReference type="SUPFAM" id="SSF50249">
    <property type="entry name" value="Nucleic acid-binding proteins"/>
    <property type="match status" value="2"/>
</dbReference>
<accession>A0AAN7EM79</accession>
<sequence length="433" mass="50849">MMQYSLLNQLCIDKHKENWKVKIRISRMWNAINSKNNDIISLDMILIDEQSNSIHAIIRNNIAKKFKPLLQEGKFYELSYFQVVDGNALYRPIDNDIKIMFTLKTSIKEIKEIDVDIPRHKFEFVDYNKIHERVNKHVQLSGEYNLSSTSGTRVYIDLDIPETTEFKDQLVENNQPIVQMPKQFKPQLTIEEEMNINRTTISEIKKIMWDSDNKETIFTCQGKIINIDIDHSGWYFISCEVCRRKVKSREEFFWCDNCNKKACFPITRYRIQLKVEDSSGMATFILFDSEAEKLLNISAKDLLNKSLEEPDEVILPVQIENLKGKQFVFQIQLNNYNFNYGREIFTIKKLFDSFEETDKAIQLDKMTEVYISDTSNECSNNLSIEEDGDCTKFQKFDVQTNVQLTPTSVLKENKRAYSGITTKQQKKKIQKTL</sequence>
<feature type="domain" description="Replication factor A C-terminal" evidence="7">
    <location>
        <begin position="218"/>
        <end position="339"/>
    </location>
</feature>
<dbReference type="CDD" id="cd04480">
    <property type="entry name" value="RPA1_DBD_A_like"/>
    <property type="match status" value="1"/>
</dbReference>
<dbReference type="InterPro" id="IPR047192">
    <property type="entry name" value="Euk_RPA1_DBD_C"/>
</dbReference>
<dbReference type="EMBL" id="JAXUIC010000009">
    <property type="protein sequence ID" value="KAK4573800.1"/>
    <property type="molecule type" value="Genomic_DNA"/>
</dbReference>
<keyword evidence="2" id="KW-0479">Metal-binding</keyword>
<dbReference type="Pfam" id="PF02721">
    <property type="entry name" value="DUF223"/>
    <property type="match status" value="1"/>
</dbReference>
<evidence type="ECO:0000256" key="5">
    <source>
        <dbReference type="ARBA" id="ARBA00023125"/>
    </source>
</evidence>
<feature type="domain" description="Replication protein A 70 kDa DNA-binding subunit B/D first OB fold" evidence="6">
    <location>
        <begin position="13"/>
        <end position="109"/>
    </location>
</feature>
<keyword evidence="9" id="KW-1185">Reference proteome</keyword>
<evidence type="ECO:0000256" key="3">
    <source>
        <dbReference type="ARBA" id="ARBA00022771"/>
    </source>
</evidence>
<keyword evidence="4" id="KW-0862">Zinc</keyword>
<dbReference type="GO" id="GO:0008270">
    <property type="term" value="F:zinc ion binding"/>
    <property type="evidence" value="ECO:0007669"/>
    <property type="project" value="UniProtKB-KW"/>
</dbReference>
<dbReference type="InterPro" id="IPR003871">
    <property type="entry name" value="RFA1B/D_OB_1st"/>
</dbReference>
<dbReference type="Gene3D" id="2.40.50.140">
    <property type="entry name" value="Nucleic acid-binding proteins"/>
    <property type="match status" value="2"/>
</dbReference>
<evidence type="ECO:0000259" key="7">
    <source>
        <dbReference type="Pfam" id="PF08646"/>
    </source>
</evidence>
<dbReference type="CDD" id="cd04476">
    <property type="entry name" value="RPA1_DBD_C"/>
    <property type="match status" value="1"/>
</dbReference>
<dbReference type="Proteomes" id="UP001324115">
    <property type="component" value="Unassembled WGS sequence"/>
</dbReference>
<organism evidence="8 9">
    <name type="scientific">Quercus rubra</name>
    <name type="common">Northern red oak</name>
    <name type="synonym">Quercus borealis</name>
    <dbReference type="NCBI Taxonomy" id="3512"/>
    <lineage>
        <taxon>Eukaryota</taxon>
        <taxon>Viridiplantae</taxon>
        <taxon>Streptophyta</taxon>
        <taxon>Embryophyta</taxon>
        <taxon>Tracheophyta</taxon>
        <taxon>Spermatophyta</taxon>
        <taxon>Magnoliopsida</taxon>
        <taxon>eudicotyledons</taxon>
        <taxon>Gunneridae</taxon>
        <taxon>Pentapetalae</taxon>
        <taxon>rosids</taxon>
        <taxon>fabids</taxon>
        <taxon>Fagales</taxon>
        <taxon>Fagaceae</taxon>
        <taxon>Quercus</taxon>
    </lineage>
</organism>
<keyword evidence="5" id="KW-0238">DNA-binding</keyword>
<dbReference type="InterPro" id="IPR012340">
    <property type="entry name" value="NA-bd_OB-fold"/>
</dbReference>
<dbReference type="PANTHER" id="PTHR47165:SF4">
    <property type="entry name" value="OS03G0429900 PROTEIN"/>
    <property type="match status" value="1"/>
</dbReference>
<keyword evidence="3" id="KW-0863">Zinc-finger</keyword>
<dbReference type="Pfam" id="PF08646">
    <property type="entry name" value="Rep_fac-A_C"/>
    <property type="match status" value="1"/>
</dbReference>